<gene>
    <name evidence="3" type="ORF">B0H16DRAFT_1729030</name>
</gene>
<protein>
    <recommendedName>
        <fullName evidence="2">Ribonuclease H1 N-terminal domain-containing protein</fullName>
    </recommendedName>
</protein>
<sequence>MPNGMRKINMTVQEMVPDTQTVGHDPRFWCLPPIREDLDDVVAIGGGYEFHLVVHGRKVGVWKNWTVAQAMISGYPDAAHKGHHTLESCVAEWQAHCQLGVHPHPVEPTATNTTSTQQAAAAAGPSTSAHRPRRSLSVPQSRRSSGRVSCVTRGEGPARIRYFALWGTGVVYSSRYTAKRAFDAAVEGGQEPELLTTDDFDVAVSYAEGDFF</sequence>
<dbReference type="InterPro" id="IPR011320">
    <property type="entry name" value="RNase_H1_N"/>
</dbReference>
<proteinExistence type="predicted"/>
<dbReference type="SUPFAM" id="SSF55658">
    <property type="entry name" value="L9 N-domain-like"/>
    <property type="match status" value="1"/>
</dbReference>
<comment type="caution">
    <text evidence="3">The sequence shown here is derived from an EMBL/GenBank/DDBJ whole genome shotgun (WGS) entry which is preliminary data.</text>
</comment>
<feature type="region of interest" description="Disordered" evidence="1">
    <location>
        <begin position="102"/>
        <end position="151"/>
    </location>
</feature>
<dbReference type="Gene3D" id="3.40.970.10">
    <property type="entry name" value="Ribonuclease H1, N-terminal domain"/>
    <property type="match status" value="1"/>
</dbReference>
<feature type="compositionally biased region" description="Polar residues" evidence="1">
    <location>
        <begin position="137"/>
        <end position="147"/>
    </location>
</feature>
<organism evidence="3 4">
    <name type="scientific">Mycena metata</name>
    <dbReference type="NCBI Taxonomy" id="1033252"/>
    <lineage>
        <taxon>Eukaryota</taxon>
        <taxon>Fungi</taxon>
        <taxon>Dikarya</taxon>
        <taxon>Basidiomycota</taxon>
        <taxon>Agaricomycotina</taxon>
        <taxon>Agaricomycetes</taxon>
        <taxon>Agaricomycetidae</taxon>
        <taxon>Agaricales</taxon>
        <taxon>Marasmiineae</taxon>
        <taxon>Mycenaceae</taxon>
        <taxon>Mycena</taxon>
    </lineage>
</organism>
<dbReference type="InterPro" id="IPR037056">
    <property type="entry name" value="RNase_H1_N_sf"/>
</dbReference>
<feature type="domain" description="Ribonuclease H1 N-terminal" evidence="2">
    <location>
        <begin position="53"/>
        <end position="87"/>
    </location>
</feature>
<accession>A0AAD7N0J5</accession>
<evidence type="ECO:0000259" key="2">
    <source>
        <dbReference type="Pfam" id="PF01693"/>
    </source>
</evidence>
<feature type="compositionally biased region" description="Low complexity" evidence="1">
    <location>
        <begin position="108"/>
        <end position="129"/>
    </location>
</feature>
<reference evidence="3" key="1">
    <citation type="submission" date="2023-03" db="EMBL/GenBank/DDBJ databases">
        <title>Massive genome expansion in bonnet fungi (Mycena s.s.) driven by repeated elements and novel gene families across ecological guilds.</title>
        <authorList>
            <consortium name="Lawrence Berkeley National Laboratory"/>
            <person name="Harder C.B."/>
            <person name="Miyauchi S."/>
            <person name="Viragh M."/>
            <person name="Kuo A."/>
            <person name="Thoen E."/>
            <person name="Andreopoulos B."/>
            <person name="Lu D."/>
            <person name="Skrede I."/>
            <person name="Drula E."/>
            <person name="Henrissat B."/>
            <person name="Morin E."/>
            <person name="Kohler A."/>
            <person name="Barry K."/>
            <person name="LaButti K."/>
            <person name="Morin E."/>
            <person name="Salamov A."/>
            <person name="Lipzen A."/>
            <person name="Mereny Z."/>
            <person name="Hegedus B."/>
            <person name="Baldrian P."/>
            <person name="Stursova M."/>
            <person name="Weitz H."/>
            <person name="Taylor A."/>
            <person name="Grigoriev I.V."/>
            <person name="Nagy L.G."/>
            <person name="Martin F."/>
            <person name="Kauserud H."/>
        </authorList>
    </citation>
    <scope>NUCLEOTIDE SEQUENCE</scope>
    <source>
        <strain evidence="3">CBHHK182m</strain>
    </source>
</reference>
<dbReference type="Pfam" id="PF01693">
    <property type="entry name" value="Cauli_VI"/>
    <property type="match status" value="1"/>
</dbReference>
<keyword evidence="4" id="KW-1185">Reference proteome</keyword>
<evidence type="ECO:0000313" key="4">
    <source>
        <dbReference type="Proteomes" id="UP001215598"/>
    </source>
</evidence>
<dbReference type="InterPro" id="IPR009027">
    <property type="entry name" value="Ribosomal_bL9/RNase_H1_N"/>
</dbReference>
<evidence type="ECO:0000313" key="3">
    <source>
        <dbReference type="EMBL" id="KAJ7740333.1"/>
    </source>
</evidence>
<evidence type="ECO:0000256" key="1">
    <source>
        <dbReference type="SAM" id="MobiDB-lite"/>
    </source>
</evidence>
<dbReference type="EMBL" id="JARKIB010000103">
    <property type="protein sequence ID" value="KAJ7740333.1"/>
    <property type="molecule type" value="Genomic_DNA"/>
</dbReference>
<dbReference type="AlphaFoldDB" id="A0AAD7N0J5"/>
<dbReference type="Proteomes" id="UP001215598">
    <property type="component" value="Unassembled WGS sequence"/>
</dbReference>
<name>A0AAD7N0J5_9AGAR</name>